<organism evidence="2 3">
    <name type="scientific">Stentor coeruleus</name>
    <dbReference type="NCBI Taxonomy" id="5963"/>
    <lineage>
        <taxon>Eukaryota</taxon>
        <taxon>Sar</taxon>
        <taxon>Alveolata</taxon>
        <taxon>Ciliophora</taxon>
        <taxon>Postciliodesmatophora</taxon>
        <taxon>Heterotrichea</taxon>
        <taxon>Heterotrichida</taxon>
        <taxon>Stentoridae</taxon>
        <taxon>Stentor</taxon>
    </lineage>
</organism>
<feature type="transmembrane region" description="Helical" evidence="1">
    <location>
        <begin position="127"/>
        <end position="150"/>
    </location>
</feature>
<feature type="transmembrane region" description="Helical" evidence="1">
    <location>
        <begin position="225"/>
        <end position="246"/>
    </location>
</feature>
<proteinExistence type="predicted"/>
<dbReference type="EMBL" id="MPUH01001055">
    <property type="protein sequence ID" value="OMJ70773.1"/>
    <property type="molecule type" value="Genomic_DNA"/>
</dbReference>
<keyword evidence="1" id="KW-0472">Membrane</keyword>
<gene>
    <name evidence="2" type="ORF">SteCoe_31168</name>
</gene>
<feature type="transmembrane region" description="Helical" evidence="1">
    <location>
        <begin position="287"/>
        <end position="312"/>
    </location>
</feature>
<evidence type="ECO:0000256" key="1">
    <source>
        <dbReference type="SAM" id="Phobius"/>
    </source>
</evidence>
<reference evidence="2 3" key="1">
    <citation type="submission" date="2016-11" db="EMBL/GenBank/DDBJ databases">
        <title>The macronuclear genome of Stentor coeruleus: a giant cell with tiny introns.</title>
        <authorList>
            <person name="Slabodnick M."/>
            <person name="Ruby J.G."/>
            <person name="Reiff S.B."/>
            <person name="Swart E.C."/>
            <person name="Gosai S."/>
            <person name="Prabakaran S."/>
            <person name="Witkowska E."/>
            <person name="Larue G.E."/>
            <person name="Fisher S."/>
            <person name="Freeman R.M."/>
            <person name="Gunawardena J."/>
            <person name="Chu W."/>
            <person name="Stover N.A."/>
            <person name="Gregory B.D."/>
            <person name="Nowacki M."/>
            <person name="Derisi J."/>
            <person name="Roy S.W."/>
            <person name="Marshall W.F."/>
            <person name="Sood P."/>
        </authorList>
    </citation>
    <scope>NUCLEOTIDE SEQUENCE [LARGE SCALE GENOMIC DNA]</scope>
    <source>
        <strain evidence="2">WM001</strain>
    </source>
</reference>
<keyword evidence="1" id="KW-0812">Transmembrane</keyword>
<dbReference type="Proteomes" id="UP000187209">
    <property type="component" value="Unassembled WGS sequence"/>
</dbReference>
<evidence type="ECO:0000313" key="2">
    <source>
        <dbReference type="EMBL" id="OMJ70773.1"/>
    </source>
</evidence>
<keyword evidence="3" id="KW-1185">Reference proteome</keyword>
<accession>A0A1R2B1V9</accession>
<evidence type="ECO:0000313" key="3">
    <source>
        <dbReference type="Proteomes" id="UP000187209"/>
    </source>
</evidence>
<sequence>MLKIPKSIIINSDSIYDIEYLIYPLVNNEVKFEVNFCISGTYINNNLNLVTQNNTELDTETIYATIQGEFSNNKKYECAYLLPDQTWSTNGCIIFDLINKKITMALSHQSTFKVYEISSSYSGVIGIGPIITTCVLLIITILLIIAFYIIDKNINDEAEHKNKYIVYPIANLFIRQSNGKRISSVMYLFFTYIVMLCLIGLISQIFKSPIDDNYSKYKIFTISDIYSGVIGWILTQLFSIPIYFFLFNDKVSLKCIKIVRIIAIIISFLCVISIIIMTVFYCRQFTFCWIINFFIFMPLQLLLETIFAYFMWKIRKSQIPESPLKVKPEAENLNTPIEDDGKFLVEEKSYPRPVEKSISFDSGTADFTSLNQISHLIASNKVQSFNSNDNEVQLYEQNSYSIENNKKVNDEYDDIEFIQLN</sequence>
<name>A0A1R2B1V9_9CILI</name>
<feature type="transmembrane region" description="Helical" evidence="1">
    <location>
        <begin position="185"/>
        <end position="205"/>
    </location>
</feature>
<protein>
    <submittedName>
        <fullName evidence="2">Uncharacterized protein</fullName>
    </submittedName>
</protein>
<feature type="transmembrane region" description="Helical" evidence="1">
    <location>
        <begin position="258"/>
        <end position="281"/>
    </location>
</feature>
<dbReference type="AlphaFoldDB" id="A0A1R2B1V9"/>
<keyword evidence="1" id="KW-1133">Transmembrane helix</keyword>
<comment type="caution">
    <text evidence="2">The sequence shown here is derived from an EMBL/GenBank/DDBJ whole genome shotgun (WGS) entry which is preliminary data.</text>
</comment>